<reference evidence="17" key="1">
    <citation type="thesis" date="2021" institute="BYU ScholarsArchive" country="Provo, UT, USA">
        <title>Applications of and Algorithms for Genome Assembly and Genomic Analyses with an Emphasis on Marine Teleosts.</title>
        <authorList>
            <person name="Pickett B.D."/>
        </authorList>
    </citation>
    <scope>NUCLEOTIDE SEQUENCE</scope>
    <source>
        <strain evidence="17">HI-2016</strain>
    </source>
</reference>
<feature type="region of interest" description="Disordered" evidence="16">
    <location>
        <begin position="494"/>
        <end position="562"/>
    </location>
</feature>
<evidence type="ECO:0000256" key="4">
    <source>
        <dbReference type="ARBA" id="ARBA00004484"/>
    </source>
</evidence>
<dbReference type="GO" id="GO:0042995">
    <property type="term" value="C:cell projection"/>
    <property type="evidence" value="ECO:0007669"/>
    <property type="project" value="UniProtKB-SubCell"/>
</dbReference>
<keyword evidence="11" id="KW-0675">Receptor</keyword>
<dbReference type="EMBL" id="JAFBMS010000130">
    <property type="protein sequence ID" value="KAG9335071.1"/>
    <property type="molecule type" value="Genomic_DNA"/>
</dbReference>
<evidence type="ECO:0000256" key="12">
    <source>
        <dbReference type="ARBA" id="ARBA00023180"/>
    </source>
</evidence>
<dbReference type="PANTHER" id="PTHR24369">
    <property type="entry name" value="ANTIGEN BSP, PUTATIVE-RELATED"/>
    <property type="match status" value="1"/>
</dbReference>
<comment type="similarity">
    <text evidence="15">Belongs to the Nogo receptor family.</text>
</comment>
<dbReference type="SMART" id="SM00369">
    <property type="entry name" value="LRR_TYP"/>
    <property type="match status" value="7"/>
</dbReference>
<evidence type="ECO:0000256" key="15">
    <source>
        <dbReference type="ARBA" id="ARBA00038236"/>
    </source>
</evidence>
<gene>
    <name evidence="17" type="ORF">JZ751_005747</name>
</gene>
<keyword evidence="13" id="KW-0966">Cell projection</keyword>
<dbReference type="FunFam" id="3.80.10.10:FF:000018">
    <property type="entry name" value="Reticulon 4 receptor"/>
    <property type="match status" value="1"/>
</dbReference>
<dbReference type="SUPFAM" id="SSF52058">
    <property type="entry name" value="L domain-like"/>
    <property type="match status" value="1"/>
</dbReference>
<dbReference type="InterPro" id="IPR050541">
    <property type="entry name" value="LRR_TM_domain-containing"/>
</dbReference>
<dbReference type="Proteomes" id="UP000824540">
    <property type="component" value="Unassembled WGS sequence"/>
</dbReference>
<dbReference type="PROSITE" id="PS51450">
    <property type="entry name" value="LRR"/>
    <property type="match status" value="3"/>
</dbReference>
<evidence type="ECO:0000313" key="18">
    <source>
        <dbReference type="Proteomes" id="UP000824540"/>
    </source>
</evidence>
<evidence type="ECO:0000256" key="16">
    <source>
        <dbReference type="SAM" id="MobiDB-lite"/>
    </source>
</evidence>
<feature type="compositionally biased region" description="Basic and acidic residues" evidence="16">
    <location>
        <begin position="494"/>
        <end position="553"/>
    </location>
</feature>
<evidence type="ECO:0000313" key="17">
    <source>
        <dbReference type="EMBL" id="KAG9335071.1"/>
    </source>
</evidence>
<dbReference type="InterPro" id="IPR003591">
    <property type="entry name" value="Leu-rich_rpt_typical-subtyp"/>
</dbReference>
<dbReference type="GO" id="GO:0043204">
    <property type="term" value="C:perikaryon"/>
    <property type="evidence" value="ECO:0007669"/>
    <property type="project" value="UniProtKB-SubCell"/>
</dbReference>
<dbReference type="PANTHER" id="PTHR24369:SF174">
    <property type="entry name" value="RETICULON-4 RECEPTOR"/>
    <property type="match status" value="1"/>
</dbReference>
<comment type="subcellular location">
    <subcellularLocation>
        <location evidence="1">Cell membrane</location>
    </subcellularLocation>
    <subcellularLocation>
        <location evidence="3">Cell projection</location>
    </subcellularLocation>
    <subcellularLocation>
        <location evidence="2">Membrane raft</location>
    </subcellularLocation>
    <subcellularLocation>
        <location evidence="5">Membrane</location>
        <topology evidence="5">Lipid-anchor</topology>
    </subcellularLocation>
    <subcellularLocation>
        <location evidence="4">Perikaryon</location>
    </subcellularLocation>
</comment>
<organism evidence="17 18">
    <name type="scientific">Albula glossodonta</name>
    <name type="common">roundjaw bonefish</name>
    <dbReference type="NCBI Taxonomy" id="121402"/>
    <lineage>
        <taxon>Eukaryota</taxon>
        <taxon>Metazoa</taxon>
        <taxon>Chordata</taxon>
        <taxon>Craniata</taxon>
        <taxon>Vertebrata</taxon>
        <taxon>Euteleostomi</taxon>
        <taxon>Actinopterygii</taxon>
        <taxon>Neopterygii</taxon>
        <taxon>Teleostei</taxon>
        <taxon>Albuliformes</taxon>
        <taxon>Albulidae</taxon>
        <taxon>Albula</taxon>
    </lineage>
</organism>
<dbReference type="GO" id="GO:0035025">
    <property type="term" value="P:positive regulation of Rho protein signal transduction"/>
    <property type="evidence" value="ECO:0007669"/>
    <property type="project" value="TreeGrafter"/>
</dbReference>
<evidence type="ECO:0000256" key="2">
    <source>
        <dbReference type="ARBA" id="ARBA00004285"/>
    </source>
</evidence>
<evidence type="ECO:0000256" key="10">
    <source>
        <dbReference type="ARBA" id="ARBA00023136"/>
    </source>
</evidence>
<evidence type="ECO:0000256" key="14">
    <source>
        <dbReference type="ARBA" id="ARBA00023288"/>
    </source>
</evidence>
<dbReference type="GO" id="GO:1905576">
    <property type="term" value="F:ganglioside GT1b binding"/>
    <property type="evidence" value="ECO:0007669"/>
    <property type="project" value="TreeGrafter"/>
</dbReference>
<evidence type="ECO:0000256" key="7">
    <source>
        <dbReference type="ARBA" id="ARBA00022614"/>
    </source>
</evidence>
<dbReference type="GO" id="GO:0009897">
    <property type="term" value="C:external side of plasma membrane"/>
    <property type="evidence" value="ECO:0007669"/>
    <property type="project" value="TreeGrafter"/>
</dbReference>
<evidence type="ECO:0000256" key="11">
    <source>
        <dbReference type="ARBA" id="ARBA00023170"/>
    </source>
</evidence>
<feature type="compositionally biased region" description="Basic and acidic residues" evidence="16">
    <location>
        <begin position="379"/>
        <end position="391"/>
    </location>
</feature>
<dbReference type="AlphaFoldDB" id="A0A8T2N8T3"/>
<keyword evidence="18" id="KW-1185">Reference proteome</keyword>
<accession>A0A8T2N8T3</accession>
<evidence type="ECO:0000256" key="9">
    <source>
        <dbReference type="ARBA" id="ARBA00022737"/>
    </source>
</evidence>
<dbReference type="InterPro" id="IPR001611">
    <property type="entry name" value="Leu-rich_rpt"/>
</dbReference>
<name>A0A8T2N8T3_9TELE</name>
<evidence type="ECO:0000256" key="8">
    <source>
        <dbReference type="ARBA" id="ARBA00022729"/>
    </source>
</evidence>
<protein>
    <submittedName>
        <fullName evidence="17">Uncharacterized protein</fullName>
    </submittedName>
</protein>
<dbReference type="OrthoDB" id="546383at2759"/>
<dbReference type="InterPro" id="IPR032675">
    <property type="entry name" value="LRR_dom_sf"/>
</dbReference>
<keyword evidence="10" id="KW-0472">Membrane</keyword>
<evidence type="ECO:0000256" key="6">
    <source>
        <dbReference type="ARBA" id="ARBA00022475"/>
    </source>
</evidence>
<keyword evidence="6" id="KW-1003">Cell membrane</keyword>
<keyword evidence="7" id="KW-0433">Leucine-rich repeat</keyword>
<comment type="caution">
    <text evidence="17">The sequence shown here is derived from an EMBL/GenBank/DDBJ whole genome shotgun (WGS) entry which is preliminary data.</text>
</comment>
<evidence type="ECO:0000256" key="1">
    <source>
        <dbReference type="ARBA" id="ARBA00004236"/>
    </source>
</evidence>
<sequence>MTVLVAAGPRDLPAPGPWQAHRTPLPGISLTVIILSFSRGGGKLLFLAFLWLGWVGGVSGCPAKCVCFSEPRATVACQHQSLASVPMAIPPHSQRIFLQNNRLTSVLSTSFSCCRNLTVLLLNSNNISHIGAGAFADLPRLEELDLTDNPELRTVSALAFRGLARLHTLHLHRCGLSELPQDVFRGLRALQYLYLQDNQLRSLHDHTFQDQANLNFLYLHNNRIATVSELAFRGLVGLDRLLLHQNRVTVVEAGAFRDLGRLTTLYLFHNNLTELSGEAMAPLGGLQYLRLNGNPWVCDCRARGLWDWFRGFQGSSSELECLAPPTLVGRDLKQLTREKLEGCYAHRVAGGDAAWPNAEQPLPVCCQDTDKSSIQTNRGRQDTDLAQEKGDMSGPRLQDQGRSENGTRGKHRLGPPGALATLPNPDSDADPSLGPTDQSGQKGRCLKGQRPDGQCVQGGASLGQPLSTFLFPLVFFLPTLWLILTHTAQIEIREQEREREERESRADRNKDKEGKREKEREREEDRDRERGRKKEQGGREKKGQRVSERDRERERRRKGDSH</sequence>
<evidence type="ECO:0000256" key="13">
    <source>
        <dbReference type="ARBA" id="ARBA00023273"/>
    </source>
</evidence>
<feature type="region of interest" description="Disordered" evidence="16">
    <location>
        <begin position="369"/>
        <end position="453"/>
    </location>
</feature>
<keyword evidence="9" id="KW-0677">Repeat</keyword>
<dbReference type="GO" id="GO:1905573">
    <property type="term" value="F:ganglioside GM1 binding"/>
    <property type="evidence" value="ECO:0007669"/>
    <property type="project" value="TreeGrafter"/>
</dbReference>
<dbReference type="Pfam" id="PF13855">
    <property type="entry name" value="LRR_8"/>
    <property type="match status" value="3"/>
</dbReference>
<evidence type="ECO:0000256" key="5">
    <source>
        <dbReference type="ARBA" id="ARBA00004635"/>
    </source>
</evidence>
<keyword evidence="14" id="KW-0449">Lipoprotein</keyword>
<dbReference type="Gene3D" id="3.80.10.10">
    <property type="entry name" value="Ribonuclease Inhibitor"/>
    <property type="match status" value="1"/>
</dbReference>
<proteinExistence type="inferred from homology"/>
<dbReference type="GO" id="GO:0045121">
    <property type="term" value="C:membrane raft"/>
    <property type="evidence" value="ECO:0007669"/>
    <property type="project" value="UniProtKB-SubCell"/>
</dbReference>
<keyword evidence="8" id="KW-0732">Signal</keyword>
<evidence type="ECO:0000256" key="3">
    <source>
        <dbReference type="ARBA" id="ARBA00004316"/>
    </source>
</evidence>
<keyword evidence="12" id="KW-0325">Glycoprotein</keyword>